<comment type="similarity">
    <text evidence="3">Belongs to the RETICULATA family.</text>
</comment>
<keyword evidence="5" id="KW-0934">Plastid</keyword>
<keyword evidence="7" id="KW-0809">Transit peptide</keyword>
<evidence type="ECO:0000256" key="11">
    <source>
        <dbReference type="SAM" id="Phobius"/>
    </source>
</evidence>
<name>A0A0G4GI79_9ALVE</name>
<evidence type="ECO:0000256" key="3">
    <source>
        <dbReference type="ARBA" id="ARBA00010793"/>
    </source>
</evidence>
<feature type="region of interest" description="Disordered" evidence="10">
    <location>
        <begin position="405"/>
        <end position="428"/>
    </location>
</feature>
<feature type="transmembrane region" description="Helical" evidence="11">
    <location>
        <begin position="6"/>
        <end position="25"/>
    </location>
</feature>
<comment type="subcellular location">
    <subcellularLocation>
        <location evidence="1">Membrane</location>
        <topology evidence="1">Multi-pass membrane protein</topology>
    </subcellularLocation>
    <subcellularLocation>
        <location evidence="2">Plastid</location>
        <location evidence="2">Chloroplast</location>
    </subcellularLocation>
</comment>
<evidence type="ECO:0000256" key="5">
    <source>
        <dbReference type="ARBA" id="ARBA00022640"/>
    </source>
</evidence>
<dbReference type="PANTHER" id="PTHR31620">
    <property type="entry name" value="PROTEIN RETICULATA-RELATED 2, CHLOROPLASTIC-RELATED"/>
    <property type="match status" value="1"/>
</dbReference>
<dbReference type="AlphaFoldDB" id="A0A0G4GI79"/>
<evidence type="ECO:0000256" key="1">
    <source>
        <dbReference type="ARBA" id="ARBA00004141"/>
    </source>
</evidence>
<dbReference type="PANTHER" id="PTHR31620:SF15">
    <property type="entry name" value="PROTEIN RETICULATA-RELATED 2, CHLOROPLASTIC-RELATED"/>
    <property type="match status" value="1"/>
</dbReference>
<proteinExistence type="inferred from homology"/>
<evidence type="ECO:0000313" key="12">
    <source>
        <dbReference type="EMBL" id="CEM29553.1"/>
    </source>
</evidence>
<sequence>MDLIFSLPRSLLVALVCTSFFVLSAGTAGRRVKPGETGFFLPTLWRERKSQTGRPTSNPFRWGTLGRGGSSTGGGVISPPPSGPPRGPPVSSLGAEEEAAESEGKMSQEEATLILGEQKLSTQDLPQGLRDGVKEGMLSADQLKQWMRMRRLPLLGGLLAGMPAVFMRTLADPLFWYKFWVQQAIGNGMALAAELSTRGRNFWRDFDQVSGHLLPGLIVEGAFVWTLAERLKLPAPALRKAAGQSGVAKLLQTLAKTSAGQSVKNYLSWSSTLPSHFFAAGSFPYSSRALSVANTGIQYAVIGFASGVLGAAISQTIARLRGIDSSRPPPPTPVSAILGWSSFMALNSNARFHMCEGIEMFFRKSSLIGPALSRSLIVGVRLLNNYIGGLAFIWHHRILGLHKEAEGEEQEEESGPLLVGEEQEQPVG</sequence>
<evidence type="ECO:0000256" key="9">
    <source>
        <dbReference type="ARBA" id="ARBA00023136"/>
    </source>
</evidence>
<reference evidence="12" key="1">
    <citation type="submission" date="2014-11" db="EMBL/GenBank/DDBJ databases">
        <authorList>
            <person name="Otto D Thomas"/>
            <person name="Naeem Raeece"/>
        </authorList>
    </citation>
    <scope>NUCLEOTIDE SEQUENCE</scope>
</reference>
<evidence type="ECO:0000256" key="7">
    <source>
        <dbReference type="ARBA" id="ARBA00022946"/>
    </source>
</evidence>
<keyword evidence="8 11" id="KW-1133">Transmembrane helix</keyword>
<dbReference type="InterPro" id="IPR021825">
    <property type="entry name" value="RETICULATA-related"/>
</dbReference>
<evidence type="ECO:0000256" key="8">
    <source>
        <dbReference type="ARBA" id="ARBA00022989"/>
    </source>
</evidence>
<gene>
    <name evidence="12" type="ORF">Cvel_22020</name>
</gene>
<evidence type="ECO:0000256" key="2">
    <source>
        <dbReference type="ARBA" id="ARBA00004229"/>
    </source>
</evidence>
<evidence type="ECO:0000256" key="4">
    <source>
        <dbReference type="ARBA" id="ARBA00022528"/>
    </source>
</evidence>
<evidence type="ECO:0000256" key="10">
    <source>
        <dbReference type="SAM" id="MobiDB-lite"/>
    </source>
</evidence>
<feature type="compositionally biased region" description="Pro residues" evidence="10">
    <location>
        <begin position="78"/>
        <end position="88"/>
    </location>
</feature>
<dbReference type="VEuPathDB" id="CryptoDB:Cvel_22020"/>
<dbReference type="EMBL" id="CDMZ01001242">
    <property type="protein sequence ID" value="CEM29553.1"/>
    <property type="molecule type" value="Genomic_DNA"/>
</dbReference>
<feature type="compositionally biased region" description="Gly residues" evidence="10">
    <location>
        <begin position="65"/>
        <end position="76"/>
    </location>
</feature>
<keyword evidence="9 11" id="KW-0472">Membrane</keyword>
<keyword evidence="4" id="KW-0150">Chloroplast</keyword>
<dbReference type="Pfam" id="PF11891">
    <property type="entry name" value="RETICULATA-like"/>
    <property type="match status" value="1"/>
</dbReference>
<feature type="region of interest" description="Disordered" evidence="10">
    <location>
        <begin position="50"/>
        <end position="108"/>
    </location>
</feature>
<dbReference type="GO" id="GO:0016020">
    <property type="term" value="C:membrane"/>
    <property type="evidence" value="ECO:0007669"/>
    <property type="project" value="UniProtKB-SubCell"/>
</dbReference>
<organism evidence="12">
    <name type="scientific">Chromera velia CCMP2878</name>
    <dbReference type="NCBI Taxonomy" id="1169474"/>
    <lineage>
        <taxon>Eukaryota</taxon>
        <taxon>Sar</taxon>
        <taxon>Alveolata</taxon>
        <taxon>Colpodellida</taxon>
        <taxon>Chromeraceae</taxon>
        <taxon>Chromera</taxon>
    </lineage>
</organism>
<feature type="transmembrane region" description="Helical" evidence="11">
    <location>
        <begin position="152"/>
        <end position="171"/>
    </location>
</feature>
<dbReference type="GO" id="GO:0009507">
    <property type="term" value="C:chloroplast"/>
    <property type="evidence" value="ECO:0007669"/>
    <property type="project" value="UniProtKB-SubCell"/>
</dbReference>
<protein>
    <submittedName>
        <fullName evidence="12">Uncharacterized protein</fullName>
    </submittedName>
</protein>
<evidence type="ECO:0000256" key="6">
    <source>
        <dbReference type="ARBA" id="ARBA00022692"/>
    </source>
</evidence>
<accession>A0A0G4GI79</accession>
<keyword evidence="6 11" id="KW-0812">Transmembrane</keyword>